<feature type="domain" description="GFO/IDH/MocA-like oxidoreductase" evidence="5">
    <location>
        <begin position="151"/>
        <end position="263"/>
    </location>
</feature>
<feature type="domain" description="Gfo/Idh/MocA-like oxidoreductase N-terminal" evidence="4">
    <location>
        <begin position="22"/>
        <end position="137"/>
    </location>
</feature>
<dbReference type="Pfam" id="PF01408">
    <property type="entry name" value="GFO_IDH_MocA"/>
    <property type="match status" value="1"/>
</dbReference>
<dbReference type="Gene3D" id="3.30.360.10">
    <property type="entry name" value="Dihydrodipicolinate Reductase, domain 2"/>
    <property type="match status" value="1"/>
</dbReference>
<dbReference type="AlphaFoldDB" id="A0A9W6HAW4"/>
<protein>
    <submittedName>
        <fullName evidence="6">Oxidoreductase</fullName>
    </submittedName>
</protein>
<keyword evidence="2" id="KW-0560">Oxidoreductase</keyword>
<evidence type="ECO:0000259" key="4">
    <source>
        <dbReference type="Pfam" id="PF01408"/>
    </source>
</evidence>
<dbReference type="SUPFAM" id="SSF55347">
    <property type="entry name" value="Glyceraldehyde-3-phosphate dehydrogenase-like, C-terminal domain"/>
    <property type="match status" value="1"/>
</dbReference>
<dbReference type="InterPro" id="IPR055170">
    <property type="entry name" value="GFO_IDH_MocA-like_dom"/>
</dbReference>
<dbReference type="PANTHER" id="PTHR22604:SF105">
    <property type="entry name" value="TRANS-1,2-DIHYDROBENZENE-1,2-DIOL DEHYDROGENASE"/>
    <property type="match status" value="1"/>
</dbReference>
<dbReference type="Gene3D" id="3.40.50.720">
    <property type="entry name" value="NAD(P)-binding Rossmann-like Domain"/>
    <property type="match status" value="1"/>
</dbReference>
<evidence type="ECO:0000259" key="5">
    <source>
        <dbReference type="Pfam" id="PF22725"/>
    </source>
</evidence>
<organism evidence="6 7">
    <name type="scientific">Leifsonia poae</name>
    <dbReference type="NCBI Taxonomy" id="110933"/>
    <lineage>
        <taxon>Bacteria</taxon>
        <taxon>Bacillati</taxon>
        <taxon>Actinomycetota</taxon>
        <taxon>Actinomycetes</taxon>
        <taxon>Micrococcales</taxon>
        <taxon>Microbacteriaceae</taxon>
        <taxon>Leifsonia</taxon>
    </lineage>
</organism>
<dbReference type="EMBL" id="BSEN01000010">
    <property type="protein sequence ID" value="GLJ76698.1"/>
    <property type="molecule type" value="Genomic_DNA"/>
</dbReference>
<comment type="similarity">
    <text evidence="1">Belongs to the Gfo/Idh/MocA family.</text>
</comment>
<evidence type="ECO:0000313" key="7">
    <source>
        <dbReference type="Proteomes" id="UP001142372"/>
    </source>
</evidence>
<dbReference type="Proteomes" id="UP001142372">
    <property type="component" value="Unassembled WGS sequence"/>
</dbReference>
<evidence type="ECO:0000256" key="2">
    <source>
        <dbReference type="ARBA" id="ARBA00023002"/>
    </source>
</evidence>
<dbReference type="GO" id="GO:0000166">
    <property type="term" value="F:nucleotide binding"/>
    <property type="evidence" value="ECO:0007669"/>
    <property type="project" value="InterPro"/>
</dbReference>
<dbReference type="InterPro" id="IPR000683">
    <property type="entry name" value="Gfo/Idh/MocA-like_OxRdtase_N"/>
</dbReference>
<sequence>MNAFDTLPAPRHPDPHDAPALRWGVLAPGGIAADFTDALHTHTTQRVVAAGSRSAERAAAFAAAHGVERSYGSYEQLVADPGVDVVYVASPHSQHREHALLAIAAGKNVLIEKPMAATAADARAIADAARSAGVFAMEAMWTRYLPQTDIVRQLLADGAFGEVRVVTADFGGAATFDPTSRMFDPALAGGALLDLGVYVVSWASFALGAPAGILATGSLAPTGVDEQVAMILSSATGAQALLSTGLRAGTPSLATISGSSGRVETDSPFWAASGLRFFGPDGRMAAHWVDPYGRPHREGMSYEAAALARYVTDGLTDSPLHPLSEAVDTLATLDEARRQLGSVGVGGRAASATEAQ</sequence>
<dbReference type="GO" id="GO:0016491">
    <property type="term" value="F:oxidoreductase activity"/>
    <property type="evidence" value="ECO:0007669"/>
    <property type="project" value="UniProtKB-KW"/>
</dbReference>
<dbReference type="Pfam" id="PF22725">
    <property type="entry name" value="GFO_IDH_MocA_C3"/>
    <property type="match status" value="1"/>
</dbReference>
<name>A0A9W6HAW4_9MICO</name>
<accession>A0A9W6HAW4</accession>
<evidence type="ECO:0000313" key="6">
    <source>
        <dbReference type="EMBL" id="GLJ76698.1"/>
    </source>
</evidence>
<comment type="caution">
    <text evidence="6">The sequence shown here is derived from an EMBL/GenBank/DDBJ whole genome shotgun (WGS) entry which is preliminary data.</text>
</comment>
<proteinExistence type="inferred from homology"/>
<dbReference type="RefSeq" id="WP_271177353.1">
    <property type="nucleotide sequence ID" value="NZ_BAAAJO010000008.1"/>
</dbReference>
<reference evidence="6" key="2">
    <citation type="submission" date="2023-01" db="EMBL/GenBank/DDBJ databases">
        <authorList>
            <person name="Sun Q."/>
            <person name="Evtushenko L."/>
        </authorList>
    </citation>
    <scope>NUCLEOTIDE SEQUENCE</scope>
    <source>
        <strain evidence="6">VKM Ac-1401</strain>
    </source>
</reference>
<evidence type="ECO:0000256" key="1">
    <source>
        <dbReference type="ARBA" id="ARBA00010928"/>
    </source>
</evidence>
<dbReference type="InterPro" id="IPR036291">
    <property type="entry name" value="NAD(P)-bd_dom_sf"/>
</dbReference>
<dbReference type="InterPro" id="IPR050984">
    <property type="entry name" value="Gfo/Idh/MocA_domain"/>
</dbReference>
<keyword evidence="3" id="KW-0520">NAD</keyword>
<dbReference type="PANTHER" id="PTHR22604">
    <property type="entry name" value="OXIDOREDUCTASES"/>
    <property type="match status" value="1"/>
</dbReference>
<evidence type="ECO:0000256" key="3">
    <source>
        <dbReference type="ARBA" id="ARBA00023027"/>
    </source>
</evidence>
<gene>
    <name evidence="6" type="ORF">GCM10017584_22720</name>
</gene>
<dbReference type="SUPFAM" id="SSF51735">
    <property type="entry name" value="NAD(P)-binding Rossmann-fold domains"/>
    <property type="match status" value="1"/>
</dbReference>
<keyword evidence="7" id="KW-1185">Reference proteome</keyword>
<reference evidence="6" key="1">
    <citation type="journal article" date="2014" name="Int. J. Syst. Evol. Microbiol.">
        <title>Complete genome sequence of Corynebacterium casei LMG S-19264T (=DSM 44701T), isolated from a smear-ripened cheese.</title>
        <authorList>
            <consortium name="US DOE Joint Genome Institute (JGI-PGF)"/>
            <person name="Walter F."/>
            <person name="Albersmeier A."/>
            <person name="Kalinowski J."/>
            <person name="Ruckert C."/>
        </authorList>
    </citation>
    <scope>NUCLEOTIDE SEQUENCE</scope>
    <source>
        <strain evidence="6">VKM Ac-1401</strain>
    </source>
</reference>